<feature type="domain" description="Solute-binding protein family 5" evidence="4">
    <location>
        <begin position="95"/>
        <end position="425"/>
    </location>
</feature>
<dbReference type="InterPro" id="IPR000914">
    <property type="entry name" value="SBP_5_dom"/>
</dbReference>
<dbReference type="SUPFAM" id="SSF53850">
    <property type="entry name" value="Periplasmic binding protein-like II"/>
    <property type="match status" value="1"/>
</dbReference>
<proteinExistence type="inferred from homology"/>
<evidence type="ECO:0000259" key="4">
    <source>
        <dbReference type="Pfam" id="PF00496"/>
    </source>
</evidence>
<dbReference type="Gene3D" id="3.40.190.10">
    <property type="entry name" value="Periplasmic binding protein-like II"/>
    <property type="match status" value="1"/>
</dbReference>
<dbReference type="Pfam" id="PF00496">
    <property type="entry name" value="SBP_bac_5"/>
    <property type="match status" value="1"/>
</dbReference>
<dbReference type="RefSeq" id="WP_349296418.1">
    <property type="nucleotide sequence ID" value="NZ_JBEDNQ010000001.1"/>
</dbReference>
<name>A0ABV1K6X6_9PSEU</name>
<dbReference type="InterPro" id="IPR006311">
    <property type="entry name" value="TAT_signal"/>
</dbReference>
<keyword evidence="2" id="KW-0813">Transport</keyword>
<dbReference type="CDD" id="cd08503">
    <property type="entry name" value="PBP2_NikA_DppA_OppA_like_17"/>
    <property type="match status" value="1"/>
</dbReference>
<dbReference type="Proteomes" id="UP001494902">
    <property type="component" value="Unassembled WGS sequence"/>
</dbReference>
<evidence type="ECO:0000256" key="2">
    <source>
        <dbReference type="ARBA" id="ARBA00022448"/>
    </source>
</evidence>
<evidence type="ECO:0000256" key="3">
    <source>
        <dbReference type="ARBA" id="ARBA00022729"/>
    </source>
</evidence>
<evidence type="ECO:0000256" key="1">
    <source>
        <dbReference type="ARBA" id="ARBA00005695"/>
    </source>
</evidence>
<evidence type="ECO:0000313" key="5">
    <source>
        <dbReference type="EMBL" id="MEQ3549337.1"/>
    </source>
</evidence>
<dbReference type="PROSITE" id="PS51318">
    <property type="entry name" value="TAT"/>
    <property type="match status" value="1"/>
</dbReference>
<reference evidence="5 6" key="1">
    <citation type="submission" date="2024-03" db="EMBL/GenBank/DDBJ databases">
        <title>Draft genome sequence of Pseudonocardia nematodicida JCM 31783.</title>
        <authorList>
            <person name="Butdee W."/>
            <person name="Duangmal K."/>
        </authorList>
    </citation>
    <scope>NUCLEOTIDE SEQUENCE [LARGE SCALE GENOMIC DNA]</scope>
    <source>
        <strain evidence="5 6">JCM 31783</strain>
    </source>
</reference>
<accession>A0ABV1K6X6</accession>
<dbReference type="PANTHER" id="PTHR30290">
    <property type="entry name" value="PERIPLASMIC BINDING COMPONENT OF ABC TRANSPORTER"/>
    <property type="match status" value="1"/>
</dbReference>
<dbReference type="InterPro" id="IPR039424">
    <property type="entry name" value="SBP_5"/>
</dbReference>
<dbReference type="PIRSF" id="PIRSF002741">
    <property type="entry name" value="MppA"/>
    <property type="match status" value="1"/>
</dbReference>
<keyword evidence="3" id="KW-0732">Signal</keyword>
<dbReference type="EMBL" id="JBEDNQ010000001">
    <property type="protein sequence ID" value="MEQ3549337.1"/>
    <property type="molecule type" value="Genomic_DNA"/>
</dbReference>
<comment type="caution">
    <text evidence="5">The sequence shown here is derived from an EMBL/GenBank/DDBJ whole genome shotgun (WGS) entry which is preliminary data.</text>
</comment>
<evidence type="ECO:0000313" key="6">
    <source>
        <dbReference type="Proteomes" id="UP001494902"/>
    </source>
</evidence>
<gene>
    <name evidence="5" type="ORF">WIS52_02535</name>
</gene>
<dbReference type="InterPro" id="IPR030678">
    <property type="entry name" value="Peptide/Ni-bd"/>
</dbReference>
<comment type="similarity">
    <text evidence="1">Belongs to the bacterial solute-binding protein 5 family.</text>
</comment>
<dbReference type="Gene3D" id="3.10.105.10">
    <property type="entry name" value="Dipeptide-binding Protein, Domain 3"/>
    <property type="match status" value="1"/>
</dbReference>
<keyword evidence="6" id="KW-1185">Reference proteome</keyword>
<sequence>MTSTSSPPGLHRLNRRRLFGGAAGLAAATFLAGCGGPAAAREAGPPRPGGVLRVGVTGGGASDTLDPHSPAANPDIARTLNLYEPLLHWDDAYTLQPAVAEAVRAEPDARAWTATIRAGITFHDGRPVTPDDVVASFRRMLDPDDPKAPASQLGIVDDIVVAGDREVRFVLSEPSPVFDQYLGEYNTGIVPADFDVENPIGTGAFRFESWNPGQQSAFVKHEGYWRPDEPYVDRLELINFSEDDARINALLSGQVDAIDQVPLSLTEVVGSYESIKLLTSETGAWLPITMRVDVEPFDDVRVRQALRLIAGREQMVNQVLSGLGTPAVDLYARFDPEYLDPRREQEIERARELLSAAGRPNLSLELVTSPIQAGTVEAAQVYATQARAAGVDIGLRRVDTSTFFSDQYLQWEFAQSFWNTRNYIPQAAQSSMPEAPFNETHWDDAEYQAVIRRARSEVDATARAALVRQAQEIEFDRGGYLIWGFPDRVDAHQAYVGGLTPNRTGLSLSGYEFRKAWVNA</sequence>
<protein>
    <submittedName>
        <fullName evidence="5">ABC transporter substrate-binding protein</fullName>
    </submittedName>
</protein>
<organism evidence="5 6">
    <name type="scientific">Pseudonocardia nematodicida</name>
    <dbReference type="NCBI Taxonomy" id="1206997"/>
    <lineage>
        <taxon>Bacteria</taxon>
        <taxon>Bacillati</taxon>
        <taxon>Actinomycetota</taxon>
        <taxon>Actinomycetes</taxon>
        <taxon>Pseudonocardiales</taxon>
        <taxon>Pseudonocardiaceae</taxon>
        <taxon>Pseudonocardia</taxon>
    </lineage>
</organism>
<dbReference type="PANTHER" id="PTHR30290:SF9">
    <property type="entry name" value="OLIGOPEPTIDE-BINDING PROTEIN APPA"/>
    <property type="match status" value="1"/>
</dbReference>